<dbReference type="NCBIfam" id="NF001965">
    <property type="entry name" value="PRK00742.1"/>
    <property type="match status" value="1"/>
</dbReference>
<gene>
    <name evidence="5 11" type="primary">cheB</name>
    <name evidence="12" type="ORF">APQ99_01926</name>
    <name evidence="11" type="ORF">HBSAL_05730</name>
</gene>
<dbReference type="EMBL" id="CP038631">
    <property type="protein sequence ID" value="QCC44815.1"/>
    <property type="molecule type" value="Genomic_DNA"/>
</dbReference>
<dbReference type="Gene3D" id="3.40.50.2300">
    <property type="match status" value="1"/>
</dbReference>
<feature type="modified residue" description="4-aspartylphosphate" evidence="5 7">
    <location>
        <position position="53"/>
    </location>
</feature>
<dbReference type="InterPro" id="IPR001789">
    <property type="entry name" value="Sig_transdc_resp-reg_receiver"/>
</dbReference>
<evidence type="ECO:0000256" key="8">
    <source>
        <dbReference type="SAM" id="MobiDB-lite"/>
    </source>
</evidence>
<evidence type="ECO:0000256" key="1">
    <source>
        <dbReference type="ARBA" id="ARBA00022490"/>
    </source>
</evidence>
<dbReference type="EC" id="3.5.1.44" evidence="5"/>
<feature type="active site" evidence="5 6">
    <location>
        <position position="164"/>
    </location>
</feature>
<organism evidence="11 13">
    <name type="scientific">Halobacterium salinarum (strain ATCC 33171 / DSM 3754 / JCM 8978 / NBRC 102687 / NCIMB 764 / 91-R6)</name>
    <dbReference type="NCBI Taxonomy" id="2597657"/>
    <lineage>
        <taxon>Archaea</taxon>
        <taxon>Methanobacteriati</taxon>
        <taxon>Methanobacteriota</taxon>
        <taxon>Stenosarchaea group</taxon>
        <taxon>Halobacteria</taxon>
        <taxon>Halobacteriales</taxon>
        <taxon>Halobacteriaceae</taxon>
        <taxon>Halobacterium</taxon>
    </lineage>
</organism>
<dbReference type="GO" id="GO:0050568">
    <property type="term" value="F:protein-glutamine glutaminase activity"/>
    <property type="evidence" value="ECO:0007669"/>
    <property type="project" value="UniProtKB-UniRule"/>
</dbReference>
<dbReference type="Gene3D" id="3.40.50.180">
    <property type="entry name" value="Methylesterase CheB, C-terminal domain"/>
    <property type="match status" value="1"/>
</dbReference>
<evidence type="ECO:0000313" key="11">
    <source>
        <dbReference type="EMBL" id="QCC44815.1"/>
    </source>
</evidence>
<evidence type="ECO:0000259" key="9">
    <source>
        <dbReference type="PROSITE" id="PS50110"/>
    </source>
</evidence>
<comment type="domain">
    <text evidence="5">Contains a C-terminal catalytic domain, and an N-terminal region which modulates catalytic activity.</text>
</comment>
<evidence type="ECO:0000259" key="10">
    <source>
        <dbReference type="PROSITE" id="PS50122"/>
    </source>
</evidence>
<protein>
    <recommendedName>
        <fullName evidence="5">Protein-glutamate methylesterase/protein-glutamine glutaminase</fullName>
        <ecNumber evidence="5">3.1.1.61</ecNumber>
        <ecNumber evidence="5">3.5.1.44</ecNumber>
    </recommendedName>
</protein>
<evidence type="ECO:0000256" key="3">
    <source>
        <dbReference type="ARBA" id="ARBA00022801"/>
    </source>
</evidence>
<dbReference type="EC" id="3.1.1.61" evidence="5"/>
<dbReference type="Proteomes" id="UP000323075">
    <property type="component" value="Unassembled WGS sequence"/>
</dbReference>
<feature type="domain" description="Response regulatory" evidence="9">
    <location>
        <begin position="3"/>
        <end position="119"/>
    </location>
</feature>
<dbReference type="EMBL" id="VRYN01000004">
    <property type="protein sequence ID" value="TYO75601.1"/>
    <property type="molecule type" value="Genomic_DNA"/>
</dbReference>
<dbReference type="RefSeq" id="WP_136361302.1">
    <property type="nucleotide sequence ID" value="NZ_VRYN01000004.1"/>
</dbReference>
<comment type="subcellular location">
    <subcellularLocation>
        <location evidence="5">Cytoplasm</location>
    </subcellularLocation>
</comment>
<dbReference type="SMART" id="SM00448">
    <property type="entry name" value="REC"/>
    <property type="match status" value="1"/>
</dbReference>
<reference evidence="12 14" key="2">
    <citation type="submission" date="2019-07" db="EMBL/GenBank/DDBJ databases">
        <title>Genomic Encyclopedia of Archaeal and Bacterial Type Strains, Phase II (KMG-II): from individual species to whole genera.</title>
        <authorList>
            <person name="Goeker M."/>
        </authorList>
    </citation>
    <scope>NUCLEOTIDE SEQUENCE [LARGE SCALE GENOMIC DNA]</scope>
    <source>
        <strain evidence="12 14">DSM 3754</strain>
    </source>
</reference>
<reference evidence="11 13" key="1">
    <citation type="journal article" date="2019" name="Microbiol. Resour. Announc.">
        <title>The Genome Sequence of the Halobacterium salinarum Type Strain Is Closely Related to That of Laboratory Strains NRC-1 and R1.</title>
        <authorList>
            <person name="Pfeiffer F."/>
            <person name="Marchfelder A."/>
            <person name="Habermann B."/>
            <person name="Dyall-Smith M.L."/>
        </authorList>
    </citation>
    <scope>NUCLEOTIDE SEQUENCE [LARGE SCALE GENOMIC DNA]</scope>
    <source>
        <strain evidence="11">91-R6</strain>
        <strain evidence="13">ATCC 33171 / DSM 3754 / JCM 8978 / NBRC 102687 / NCIMB 764 / 91-R6</strain>
    </source>
</reference>
<dbReference type="GeneID" id="62884363"/>
<evidence type="ECO:0000256" key="5">
    <source>
        <dbReference type="HAMAP-Rule" id="MF_00099"/>
    </source>
</evidence>
<name>A0A4D6GSV2_HALS9</name>
<feature type="region of interest" description="Disordered" evidence="8">
    <location>
        <begin position="132"/>
        <end position="154"/>
    </location>
</feature>
<dbReference type="PIRSF" id="PIRSF000876">
    <property type="entry name" value="RR_chemtxs_CheB"/>
    <property type="match status" value="1"/>
</dbReference>
<dbReference type="InterPro" id="IPR011006">
    <property type="entry name" value="CheY-like_superfamily"/>
</dbReference>
<dbReference type="GO" id="GO:0005737">
    <property type="term" value="C:cytoplasm"/>
    <property type="evidence" value="ECO:0007669"/>
    <property type="project" value="UniProtKB-SubCell"/>
</dbReference>
<feature type="domain" description="CheB-type methylesterase" evidence="10">
    <location>
        <begin position="152"/>
        <end position="346"/>
    </location>
</feature>
<comment type="catalytic activity">
    <reaction evidence="5">
        <text>L-glutaminyl-[protein] + H2O = L-glutamyl-[protein] + NH4(+)</text>
        <dbReference type="Rhea" id="RHEA:16441"/>
        <dbReference type="Rhea" id="RHEA-COMP:10207"/>
        <dbReference type="Rhea" id="RHEA-COMP:10208"/>
        <dbReference type="ChEBI" id="CHEBI:15377"/>
        <dbReference type="ChEBI" id="CHEBI:28938"/>
        <dbReference type="ChEBI" id="CHEBI:29973"/>
        <dbReference type="ChEBI" id="CHEBI:30011"/>
        <dbReference type="EC" id="3.5.1.44"/>
    </reaction>
</comment>
<evidence type="ECO:0000256" key="4">
    <source>
        <dbReference type="ARBA" id="ARBA00048267"/>
    </source>
</evidence>
<evidence type="ECO:0000256" key="6">
    <source>
        <dbReference type="PROSITE-ProRule" id="PRU00050"/>
    </source>
</evidence>
<dbReference type="PANTHER" id="PTHR42872">
    <property type="entry name" value="PROTEIN-GLUTAMATE METHYLESTERASE/PROTEIN-GLUTAMINE GLUTAMINASE"/>
    <property type="match status" value="1"/>
</dbReference>
<dbReference type="Pfam" id="PF01339">
    <property type="entry name" value="CheB_methylest"/>
    <property type="match status" value="1"/>
</dbReference>
<dbReference type="HAMAP" id="MF_00099">
    <property type="entry name" value="CheB_chemtxs"/>
    <property type="match status" value="1"/>
</dbReference>
<dbReference type="Pfam" id="PF00072">
    <property type="entry name" value="Response_reg"/>
    <property type="match status" value="1"/>
</dbReference>
<dbReference type="CDD" id="cd17541">
    <property type="entry name" value="REC_CheB-like"/>
    <property type="match status" value="1"/>
</dbReference>
<keyword evidence="3 5" id="KW-0378">Hydrolase</keyword>
<keyword evidence="2 5" id="KW-0145">Chemotaxis</keyword>
<dbReference type="PANTHER" id="PTHR42872:SF6">
    <property type="entry name" value="PROTEIN-GLUTAMATE METHYLESTERASE_PROTEIN-GLUTAMINE GLUTAMINASE"/>
    <property type="match status" value="1"/>
</dbReference>
<dbReference type="PROSITE" id="PS50110">
    <property type="entry name" value="RESPONSE_REGULATORY"/>
    <property type="match status" value="1"/>
</dbReference>
<dbReference type="GO" id="GO:0006935">
    <property type="term" value="P:chemotaxis"/>
    <property type="evidence" value="ECO:0007669"/>
    <property type="project" value="UniProtKB-UniRule"/>
</dbReference>
<dbReference type="CDD" id="cd16432">
    <property type="entry name" value="CheB_Rec"/>
    <property type="match status" value="1"/>
</dbReference>
<dbReference type="GO" id="GO:0008984">
    <property type="term" value="F:protein-glutamate methylesterase activity"/>
    <property type="evidence" value="ECO:0007669"/>
    <property type="project" value="UniProtKB-UniRule"/>
</dbReference>
<feature type="active site" evidence="5 6">
    <location>
        <position position="288"/>
    </location>
</feature>
<comment type="catalytic activity">
    <reaction evidence="4 5">
        <text>[protein]-L-glutamate 5-O-methyl ester + H2O = L-glutamyl-[protein] + methanol + H(+)</text>
        <dbReference type="Rhea" id="RHEA:23236"/>
        <dbReference type="Rhea" id="RHEA-COMP:10208"/>
        <dbReference type="Rhea" id="RHEA-COMP:10311"/>
        <dbReference type="ChEBI" id="CHEBI:15377"/>
        <dbReference type="ChEBI" id="CHEBI:15378"/>
        <dbReference type="ChEBI" id="CHEBI:17790"/>
        <dbReference type="ChEBI" id="CHEBI:29973"/>
        <dbReference type="ChEBI" id="CHEBI:82795"/>
        <dbReference type="EC" id="3.1.1.61"/>
    </reaction>
</comment>
<dbReference type="SUPFAM" id="SSF52172">
    <property type="entry name" value="CheY-like"/>
    <property type="match status" value="1"/>
</dbReference>
<evidence type="ECO:0000313" key="14">
    <source>
        <dbReference type="Proteomes" id="UP000323075"/>
    </source>
</evidence>
<comment type="similarity">
    <text evidence="5">Belongs to the CheB family.</text>
</comment>
<keyword evidence="1 5" id="KW-0963">Cytoplasm</keyword>
<dbReference type="SUPFAM" id="SSF52738">
    <property type="entry name" value="Methylesterase CheB, C-terminal domain"/>
    <property type="match status" value="1"/>
</dbReference>
<comment type="function">
    <text evidence="5">Involved in chemotaxis. Part of a chemotaxis signal transduction system that modulates chemotaxis in response to various stimuli. Catalyzes the demethylation of specific methylglutamate residues introduced into the chemoreceptors (methyl-accepting chemotaxis proteins or MCP) by CheR. Also mediates the irreversible deamidation of specific glutamine residues to glutamic acid.</text>
</comment>
<evidence type="ECO:0000313" key="13">
    <source>
        <dbReference type="Proteomes" id="UP000296216"/>
    </source>
</evidence>
<proteinExistence type="inferred from homology"/>
<evidence type="ECO:0000256" key="2">
    <source>
        <dbReference type="ARBA" id="ARBA00022500"/>
    </source>
</evidence>
<comment type="PTM">
    <text evidence="5">Phosphorylated by CheA. Phosphorylation of the N-terminal regulatory domain activates the methylesterase activity.</text>
</comment>
<dbReference type="AlphaFoldDB" id="A0A4D6GSV2"/>
<dbReference type="Proteomes" id="UP000296216">
    <property type="component" value="Chromosome"/>
</dbReference>
<feature type="active site" evidence="5 6">
    <location>
        <position position="191"/>
    </location>
</feature>
<accession>A0A4D6GSV2</accession>
<dbReference type="InterPro" id="IPR000673">
    <property type="entry name" value="Sig_transdc_resp-reg_Me-estase"/>
</dbReference>
<dbReference type="InterPro" id="IPR035909">
    <property type="entry name" value="CheB_C"/>
</dbReference>
<dbReference type="PROSITE" id="PS50122">
    <property type="entry name" value="CHEB"/>
    <property type="match status" value="1"/>
</dbReference>
<evidence type="ECO:0000256" key="7">
    <source>
        <dbReference type="PROSITE-ProRule" id="PRU00169"/>
    </source>
</evidence>
<evidence type="ECO:0000313" key="12">
    <source>
        <dbReference type="EMBL" id="TYO75601.1"/>
    </source>
</evidence>
<dbReference type="InterPro" id="IPR008248">
    <property type="entry name" value="CheB-like"/>
</dbReference>
<keyword evidence="5 7" id="KW-0597">Phosphoprotein</keyword>
<dbReference type="GO" id="GO:0000156">
    <property type="term" value="F:phosphorelay response regulator activity"/>
    <property type="evidence" value="ECO:0007669"/>
    <property type="project" value="InterPro"/>
</dbReference>
<reference evidence="11" key="3">
    <citation type="journal article" name="MicrobiologyOpen">
        <title>Whole-genome comparison between the type strain of Halobacterium salinarum (DSM 3754(T)) and the laboratory strains R1 and NRC-1.</title>
        <authorList>
            <person name="Pfeiffer F."/>
            <person name="Losensky G."/>
            <person name="Marchfelder A."/>
            <person name="Habermann B."/>
            <person name="Dyall-Smith M."/>
        </authorList>
    </citation>
    <scope>NUCLEOTIDE SEQUENCE</scope>
    <source>
        <strain evidence="11">91-R6</strain>
    </source>
</reference>
<sequence>MTEALVVDDSHFMRTVISDILEDGGVDVVGTAENGARALDAVTDVQPDVITMDVEMPEMDGIEATAEIMREQPTPILMVSALTTEDADATLEAMEKGAIDTFAKPGGTISTELSGHSEELVAAVERVASADPTAGHDVEMEPASPPDATTSEYANNPTLLIGASTGGPNVVESILASLPAEADFRVLIVQHMPDQFTSRFADRLDAASQYDITEAEDGSRIGGGEGLVARGDYHMRVSGYSNGRLRVRLDQSERLHSVRPAIDVTFKSAAERVTDPLVSVVLTGMGSDGADGVRAVKDAGGATLAQNEATSAVFGIPERAIETGCVDDVLPVDQLTEAIADSIRRTT</sequence>